<protein>
    <submittedName>
        <fullName evidence="2">tRNA threonylcarbamoyladenosine biosynthesis protein TsaB</fullName>
    </submittedName>
</protein>
<dbReference type="Pfam" id="PF00814">
    <property type="entry name" value="TsaD"/>
    <property type="match status" value="1"/>
</dbReference>
<proteinExistence type="predicted"/>
<name>A0A1G6I0Q4_9BACI</name>
<dbReference type="GO" id="GO:0005829">
    <property type="term" value="C:cytosol"/>
    <property type="evidence" value="ECO:0007669"/>
    <property type="project" value="TreeGrafter"/>
</dbReference>
<evidence type="ECO:0000313" key="2">
    <source>
        <dbReference type="EMBL" id="SDB99963.1"/>
    </source>
</evidence>
<dbReference type="Proteomes" id="UP000242662">
    <property type="component" value="Unassembled WGS sequence"/>
</dbReference>
<dbReference type="PANTHER" id="PTHR11735:SF11">
    <property type="entry name" value="TRNA THREONYLCARBAMOYLADENOSINE BIOSYNTHESIS PROTEIN TSAB"/>
    <property type="match status" value="1"/>
</dbReference>
<dbReference type="OrthoDB" id="9784166at2"/>
<accession>A0A1G6I0Q4</accession>
<keyword evidence="3" id="KW-1185">Reference proteome</keyword>
<evidence type="ECO:0000313" key="3">
    <source>
        <dbReference type="Proteomes" id="UP000242662"/>
    </source>
</evidence>
<dbReference type="PANTHER" id="PTHR11735">
    <property type="entry name" value="TRNA N6-ADENOSINE THREONYLCARBAMOYLTRANSFERASE"/>
    <property type="match status" value="1"/>
</dbReference>
<dbReference type="RefSeq" id="WP_090775364.1">
    <property type="nucleotide sequence ID" value="NZ_FMYM01000004.1"/>
</dbReference>
<dbReference type="NCBIfam" id="TIGR03725">
    <property type="entry name" value="T6A_YeaZ"/>
    <property type="match status" value="1"/>
</dbReference>
<reference evidence="3" key="1">
    <citation type="submission" date="2016-09" db="EMBL/GenBank/DDBJ databases">
        <authorList>
            <person name="Varghese N."/>
            <person name="Submissions S."/>
        </authorList>
    </citation>
    <scope>NUCLEOTIDE SEQUENCE [LARGE SCALE GENOMIC DNA]</scope>
    <source>
        <strain evidence="3">25nlg</strain>
    </source>
</reference>
<feature type="domain" description="Gcp-like" evidence="1">
    <location>
        <begin position="33"/>
        <end position="227"/>
    </location>
</feature>
<dbReference type="AlphaFoldDB" id="A0A1G6I0Q4"/>
<dbReference type="InterPro" id="IPR043129">
    <property type="entry name" value="ATPase_NBD"/>
</dbReference>
<dbReference type="InterPro" id="IPR022496">
    <property type="entry name" value="T6A_TsaB"/>
</dbReference>
<gene>
    <name evidence="2" type="ORF">SAMN05421737_104258</name>
</gene>
<dbReference type="EMBL" id="FMYM01000004">
    <property type="protein sequence ID" value="SDB99963.1"/>
    <property type="molecule type" value="Genomic_DNA"/>
</dbReference>
<dbReference type="CDD" id="cd24032">
    <property type="entry name" value="ASKHA_NBD_TsaB"/>
    <property type="match status" value="1"/>
</dbReference>
<dbReference type="GO" id="GO:0002949">
    <property type="term" value="P:tRNA threonylcarbamoyladenosine modification"/>
    <property type="evidence" value="ECO:0007669"/>
    <property type="project" value="InterPro"/>
</dbReference>
<dbReference type="Gene3D" id="3.30.420.40">
    <property type="match status" value="2"/>
</dbReference>
<dbReference type="SUPFAM" id="SSF53067">
    <property type="entry name" value="Actin-like ATPase domain"/>
    <property type="match status" value="2"/>
</dbReference>
<evidence type="ECO:0000259" key="1">
    <source>
        <dbReference type="Pfam" id="PF00814"/>
    </source>
</evidence>
<organism evidence="2 3">
    <name type="scientific">Shouchella lonarensis</name>
    <dbReference type="NCBI Taxonomy" id="1464122"/>
    <lineage>
        <taxon>Bacteria</taxon>
        <taxon>Bacillati</taxon>
        <taxon>Bacillota</taxon>
        <taxon>Bacilli</taxon>
        <taxon>Bacillales</taxon>
        <taxon>Bacillaceae</taxon>
        <taxon>Shouchella</taxon>
    </lineage>
</organism>
<dbReference type="STRING" id="1464122.SAMN05421737_104258"/>
<sequence length="236" mass="26210">MTNTLALDTSSHRLGVAVANADGVIGEYMTNLRKNHALRLMPTVESLLQEVEMTPKDLTRIVVACGPGSYTGVRMAVTVAKTLAWTLDIPLVGVSTLMYMAQAGKYIAHAVVVPLIDARRGNIYTAAYRFEKGQTHVVLPETHIHSDVWLQQLKERDEHCLFVGEDVSLHEKKIREVLGDKALFTAPQLASVRPGELCLLGEQVPPVESIHDFVPQYLQLAEAEVNWQRATGRRFE</sequence>
<dbReference type="InterPro" id="IPR000905">
    <property type="entry name" value="Gcp-like_dom"/>
</dbReference>